<organism evidence="4">
    <name type="scientific">Selaginella moellendorffii</name>
    <name type="common">Spikemoss</name>
    <dbReference type="NCBI Taxonomy" id="88036"/>
    <lineage>
        <taxon>Eukaryota</taxon>
        <taxon>Viridiplantae</taxon>
        <taxon>Streptophyta</taxon>
        <taxon>Embryophyta</taxon>
        <taxon>Tracheophyta</taxon>
        <taxon>Lycopodiopsida</taxon>
        <taxon>Selaginellales</taxon>
        <taxon>Selaginellaceae</taxon>
        <taxon>Selaginella</taxon>
    </lineage>
</organism>
<name>D8QN39_SELML</name>
<dbReference type="Gramene" id="EFJ38040">
    <property type="protein sequence ID" value="EFJ38040"/>
    <property type="gene ID" value="SELMODRAFT_402804"/>
</dbReference>
<feature type="compositionally biased region" description="Polar residues" evidence="2">
    <location>
        <begin position="132"/>
        <end position="141"/>
    </location>
</feature>
<evidence type="ECO:0000256" key="1">
    <source>
        <dbReference type="SAM" id="Coils"/>
    </source>
</evidence>
<feature type="compositionally biased region" description="Basic and acidic residues" evidence="2">
    <location>
        <begin position="121"/>
        <end position="131"/>
    </location>
</feature>
<evidence type="ECO:0000256" key="2">
    <source>
        <dbReference type="SAM" id="MobiDB-lite"/>
    </source>
</evidence>
<dbReference type="EMBL" id="GL377565">
    <property type="protein sequence ID" value="EFJ38040.1"/>
    <property type="molecule type" value="Genomic_DNA"/>
</dbReference>
<feature type="coiled-coil region" evidence="1">
    <location>
        <begin position="1"/>
        <end position="119"/>
    </location>
</feature>
<evidence type="ECO:0000313" key="4">
    <source>
        <dbReference type="Proteomes" id="UP000001514"/>
    </source>
</evidence>
<proteinExistence type="predicted"/>
<feature type="region of interest" description="Disordered" evidence="2">
    <location>
        <begin position="121"/>
        <end position="144"/>
    </location>
</feature>
<evidence type="ECO:0000313" key="3">
    <source>
        <dbReference type="EMBL" id="EFJ38040.1"/>
    </source>
</evidence>
<dbReference type="HOGENOM" id="CLU_1597279_0_0_1"/>
<protein>
    <submittedName>
        <fullName evidence="3">Uncharacterized protein</fullName>
    </submittedName>
</protein>
<sequence>MAMAEREIALTEELRSVAERNQKLERALASSRAREESLWKKIDLMRIEERKLEEAEERLCAQLGQLEVEYMEQSRAHKEQLEMERSAHSRDLQRLAEEFAAVERRLEEAQAKLELYASNGDRPRETIHRQDQGSLLKSSGDQKLGKNGGGLERLLVMWSKPAVESFALGRNKNGKKAVAWYQKIIHQDQG</sequence>
<dbReference type="AlphaFoldDB" id="D8QN39"/>
<dbReference type="InParanoid" id="D8QN39"/>
<dbReference type="KEGG" id="smo:SELMODRAFT_402804"/>
<accession>D8QN39</accession>
<keyword evidence="4" id="KW-1185">Reference proteome</keyword>
<reference evidence="3 4" key="1">
    <citation type="journal article" date="2011" name="Science">
        <title>The Selaginella genome identifies genetic changes associated with the evolution of vascular plants.</title>
        <authorList>
            <person name="Banks J.A."/>
            <person name="Nishiyama T."/>
            <person name="Hasebe M."/>
            <person name="Bowman J.L."/>
            <person name="Gribskov M."/>
            <person name="dePamphilis C."/>
            <person name="Albert V.A."/>
            <person name="Aono N."/>
            <person name="Aoyama T."/>
            <person name="Ambrose B.A."/>
            <person name="Ashton N.W."/>
            <person name="Axtell M.J."/>
            <person name="Barker E."/>
            <person name="Barker M.S."/>
            <person name="Bennetzen J.L."/>
            <person name="Bonawitz N.D."/>
            <person name="Chapple C."/>
            <person name="Cheng C."/>
            <person name="Correa L.G."/>
            <person name="Dacre M."/>
            <person name="DeBarry J."/>
            <person name="Dreyer I."/>
            <person name="Elias M."/>
            <person name="Engstrom E.M."/>
            <person name="Estelle M."/>
            <person name="Feng L."/>
            <person name="Finet C."/>
            <person name="Floyd S.K."/>
            <person name="Frommer W.B."/>
            <person name="Fujita T."/>
            <person name="Gramzow L."/>
            <person name="Gutensohn M."/>
            <person name="Harholt J."/>
            <person name="Hattori M."/>
            <person name="Heyl A."/>
            <person name="Hirai T."/>
            <person name="Hiwatashi Y."/>
            <person name="Ishikawa M."/>
            <person name="Iwata M."/>
            <person name="Karol K.G."/>
            <person name="Koehler B."/>
            <person name="Kolukisaoglu U."/>
            <person name="Kubo M."/>
            <person name="Kurata T."/>
            <person name="Lalonde S."/>
            <person name="Li K."/>
            <person name="Li Y."/>
            <person name="Litt A."/>
            <person name="Lyons E."/>
            <person name="Manning G."/>
            <person name="Maruyama T."/>
            <person name="Michael T.P."/>
            <person name="Mikami K."/>
            <person name="Miyazaki S."/>
            <person name="Morinaga S."/>
            <person name="Murata T."/>
            <person name="Mueller-Roeber B."/>
            <person name="Nelson D.R."/>
            <person name="Obara M."/>
            <person name="Oguri Y."/>
            <person name="Olmstead R.G."/>
            <person name="Onodera N."/>
            <person name="Petersen B.L."/>
            <person name="Pils B."/>
            <person name="Prigge M."/>
            <person name="Rensing S.A."/>
            <person name="Riano-Pachon D.M."/>
            <person name="Roberts A.W."/>
            <person name="Sato Y."/>
            <person name="Scheller H.V."/>
            <person name="Schulz B."/>
            <person name="Schulz C."/>
            <person name="Shakirov E.V."/>
            <person name="Shibagaki N."/>
            <person name="Shinohara N."/>
            <person name="Shippen D.E."/>
            <person name="Soerensen I."/>
            <person name="Sotooka R."/>
            <person name="Sugimoto N."/>
            <person name="Sugita M."/>
            <person name="Sumikawa N."/>
            <person name="Tanurdzic M."/>
            <person name="Theissen G."/>
            <person name="Ulvskov P."/>
            <person name="Wakazuki S."/>
            <person name="Weng J.K."/>
            <person name="Willats W.W."/>
            <person name="Wipf D."/>
            <person name="Wolf P.G."/>
            <person name="Yang L."/>
            <person name="Zimmer A.D."/>
            <person name="Zhu Q."/>
            <person name="Mitros T."/>
            <person name="Hellsten U."/>
            <person name="Loque D."/>
            <person name="Otillar R."/>
            <person name="Salamov A."/>
            <person name="Schmutz J."/>
            <person name="Shapiro H."/>
            <person name="Lindquist E."/>
            <person name="Lucas S."/>
            <person name="Rokhsar D."/>
            <person name="Grigoriev I.V."/>
        </authorList>
    </citation>
    <scope>NUCLEOTIDE SEQUENCE [LARGE SCALE GENOMIC DNA]</scope>
</reference>
<keyword evidence="1" id="KW-0175">Coiled coil</keyword>
<gene>
    <name evidence="3" type="ORF">SELMODRAFT_402804</name>
</gene>
<dbReference type="Proteomes" id="UP000001514">
    <property type="component" value="Unassembled WGS sequence"/>
</dbReference>